<evidence type="ECO:0000256" key="2">
    <source>
        <dbReference type="ARBA" id="ARBA00022448"/>
    </source>
</evidence>
<comment type="caution">
    <text evidence="9">The sequence shown here is derived from an EMBL/GenBank/DDBJ whole genome shotgun (WGS) entry which is preliminary data.</text>
</comment>
<dbReference type="GeneID" id="301842649"/>
<evidence type="ECO:0000256" key="3">
    <source>
        <dbReference type="ARBA" id="ARBA00022475"/>
    </source>
</evidence>
<dbReference type="GO" id="GO:0055085">
    <property type="term" value="P:transmembrane transport"/>
    <property type="evidence" value="ECO:0007669"/>
    <property type="project" value="InterPro"/>
</dbReference>
<dbReference type="SUPFAM" id="SSF161098">
    <property type="entry name" value="MetI-like"/>
    <property type="match status" value="1"/>
</dbReference>
<feature type="transmembrane region" description="Helical" evidence="7">
    <location>
        <begin position="202"/>
        <end position="225"/>
    </location>
</feature>
<evidence type="ECO:0000256" key="1">
    <source>
        <dbReference type="ARBA" id="ARBA00004651"/>
    </source>
</evidence>
<dbReference type="PROSITE" id="PS50928">
    <property type="entry name" value="ABC_TM1"/>
    <property type="match status" value="1"/>
</dbReference>
<comment type="similarity">
    <text evidence="7">Belongs to the binding-protein-dependent transport system permease family.</text>
</comment>
<dbReference type="InterPro" id="IPR000515">
    <property type="entry name" value="MetI-like"/>
</dbReference>
<keyword evidence="2 7" id="KW-0813">Transport</keyword>
<evidence type="ECO:0000256" key="5">
    <source>
        <dbReference type="ARBA" id="ARBA00022989"/>
    </source>
</evidence>
<keyword evidence="4 7" id="KW-0812">Transmembrane</keyword>
<evidence type="ECO:0000256" key="4">
    <source>
        <dbReference type="ARBA" id="ARBA00022692"/>
    </source>
</evidence>
<evidence type="ECO:0000256" key="6">
    <source>
        <dbReference type="ARBA" id="ARBA00023136"/>
    </source>
</evidence>
<keyword evidence="6 7" id="KW-0472">Membrane</keyword>
<dbReference type="RefSeq" id="WP_123683139.1">
    <property type="nucleotide sequence ID" value="NZ_RKHY01000001.1"/>
</dbReference>
<proteinExistence type="inferred from homology"/>
<gene>
    <name evidence="9" type="ORF">EDD35_1197</name>
</gene>
<keyword evidence="10" id="KW-1185">Reference proteome</keyword>
<name>A0A3N2GQJ9_9PSEU</name>
<accession>A0A3N2GQJ9</accession>
<dbReference type="PANTHER" id="PTHR43386">
    <property type="entry name" value="OLIGOPEPTIDE TRANSPORT SYSTEM PERMEASE PROTEIN APPC"/>
    <property type="match status" value="1"/>
</dbReference>
<evidence type="ECO:0000313" key="9">
    <source>
        <dbReference type="EMBL" id="ROS38908.1"/>
    </source>
</evidence>
<feature type="transmembrane region" description="Helical" evidence="7">
    <location>
        <begin position="20"/>
        <end position="42"/>
    </location>
</feature>
<keyword evidence="5 7" id="KW-1133">Transmembrane helix</keyword>
<dbReference type="PANTHER" id="PTHR43386:SF25">
    <property type="entry name" value="PEPTIDE ABC TRANSPORTER PERMEASE PROTEIN"/>
    <property type="match status" value="1"/>
</dbReference>
<evidence type="ECO:0000256" key="7">
    <source>
        <dbReference type="RuleBase" id="RU363032"/>
    </source>
</evidence>
<feature type="transmembrane region" description="Helical" evidence="7">
    <location>
        <begin position="245"/>
        <end position="270"/>
    </location>
</feature>
<dbReference type="Pfam" id="PF00528">
    <property type="entry name" value="BPD_transp_1"/>
    <property type="match status" value="1"/>
</dbReference>
<evidence type="ECO:0000259" key="8">
    <source>
        <dbReference type="PROSITE" id="PS50928"/>
    </source>
</evidence>
<keyword evidence="3" id="KW-1003">Cell membrane</keyword>
<protein>
    <submittedName>
        <fullName evidence="9">Peptide/nickel transport system permease protein</fullName>
    </submittedName>
</protein>
<dbReference type="InterPro" id="IPR050366">
    <property type="entry name" value="BP-dependent_transpt_permease"/>
</dbReference>
<dbReference type="InterPro" id="IPR035906">
    <property type="entry name" value="MetI-like_sf"/>
</dbReference>
<organism evidence="9 10">
    <name type="scientific">Amycolatopsis thermoflava</name>
    <dbReference type="NCBI Taxonomy" id="84480"/>
    <lineage>
        <taxon>Bacteria</taxon>
        <taxon>Bacillati</taxon>
        <taxon>Actinomycetota</taxon>
        <taxon>Actinomycetes</taxon>
        <taxon>Pseudonocardiales</taxon>
        <taxon>Pseudonocardiaceae</taxon>
        <taxon>Amycolatopsis</taxon>
        <taxon>Amycolatopsis methanolica group</taxon>
    </lineage>
</organism>
<dbReference type="GO" id="GO:0005886">
    <property type="term" value="C:plasma membrane"/>
    <property type="evidence" value="ECO:0007669"/>
    <property type="project" value="UniProtKB-SubCell"/>
</dbReference>
<feature type="domain" description="ABC transmembrane type-1" evidence="8">
    <location>
        <begin position="85"/>
        <end position="270"/>
    </location>
</feature>
<feature type="transmembrane region" description="Helical" evidence="7">
    <location>
        <begin position="84"/>
        <end position="109"/>
    </location>
</feature>
<dbReference type="AlphaFoldDB" id="A0A3N2GQJ9"/>
<sequence>MIAIPVAGRWSRRRLARRPLAAAAWAVLALYAVVILIGPLVIPGDPLAQTSGQLLPAFSPGHLLGTDDLGRDQLLRLLHGGQPLLLVSIASTALATVIGTALGMVAGFLGRGADTAVMRAMDIVLAFPLVLVAILMVAVLGGGAVNMTIAITISQVPYFARLARNLTLRERTQDYVRSARALGVSRATVLGREILPNLTGSLLVQATSTLAVAAGLASALSYLGLGLNASTPDWGYMVKAGQEFMFSNPGLVLVPGLLITVFAVACNFAGDDLSDAFDTRSHR</sequence>
<dbReference type="EMBL" id="RKHY01000001">
    <property type="protein sequence ID" value="ROS38908.1"/>
    <property type="molecule type" value="Genomic_DNA"/>
</dbReference>
<comment type="subcellular location">
    <subcellularLocation>
        <location evidence="1 7">Cell membrane</location>
        <topology evidence="1 7">Multi-pass membrane protein</topology>
    </subcellularLocation>
</comment>
<evidence type="ECO:0000313" key="10">
    <source>
        <dbReference type="Proteomes" id="UP000274843"/>
    </source>
</evidence>
<reference evidence="9 10" key="1">
    <citation type="submission" date="2018-11" db="EMBL/GenBank/DDBJ databases">
        <title>Sequencing the genomes of 1000 actinobacteria strains.</title>
        <authorList>
            <person name="Klenk H.-P."/>
        </authorList>
    </citation>
    <scope>NUCLEOTIDE SEQUENCE [LARGE SCALE GENOMIC DNA]</scope>
    <source>
        <strain evidence="9 10">DSM 44348</strain>
    </source>
</reference>
<dbReference type="CDD" id="cd06261">
    <property type="entry name" value="TM_PBP2"/>
    <property type="match status" value="1"/>
</dbReference>
<dbReference type="Proteomes" id="UP000274843">
    <property type="component" value="Unassembled WGS sequence"/>
</dbReference>
<dbReference type="Gene3D" id="1.10.3720.10">
    <property type="entry name" value="MetI-like"/>
    <property type="match status" value="1"/>
</dbReference>
<feature type="transmembrane region" description="Helical" evidence="7">
    <location>
        <begin position="121"/>
        <end position="139"/>
    </location>
</feature>